<keyword evidence="2" id="KW-1185">Reference proteome</keyword>
<feature type="region of interest" description="Disordered" evidence="1">
    <location>
        <begin position="64"/>
        <end position="94"/>
    </location>
</feature>
<dbReference type="Proteomes" id="UP000095287">
    <property type="component" value="Unplaced"/>
</dbReference>
<evidence type="ECO:0000313" key="2">
    <source>
        <dbReference type="Proteomes" id="UP000095287"/>
    </source>
</evidence>
<evidence type="ECO:0000313" key="3">
    <source>
        <dbReference type="WBParaSite" id="L893_g17492.t1"/>
    </source>
</evidence>
<sequence length="94" mass="9582">MYRFRSVTGPSDFGTRVISEAQTEASDNGDQLTRRGGGEERAEMCQGGRVPMARGSGARLWAVNAPSTAPGAKGPKLSRSAGIGPAANDGGSGD</sequence>
<organism evidence="2 3">
    <name type="scientific">Steinernema glaseri</name>
    <dbReference type="NCBI Taxonomy" id="37863"/>
    <lineage>
        <taxon>Eukaryota</taxon>
        <taxon>Metazoa</taxon>
        <taxon>Ecdysozoa</taxon>
        <taxon>Nematoda</taxon>
        <taxon>Chromadorea</taxon>
        <taxon>Rhabditida</taxon>
        <taxon>Tylenchina</taxon>
        <taxon>Panagrolaimomorpha</taxon>
        <taxon>Strongyloidoidea</taxon>
        <taxon>Steinernematidae</taxon>
        <taxon>Steinernema</taxon>
    </lineage>
</organism>
<dbReference type="AlphaFoldDB" id="A0A1I7YM42"/>
<feature type="compositionally biased region" description="Basic and acidic residues" evidence="1">
    <location>
        <begin position="32"/>
        <end position="43"/>
    </location>
</feature>
<accession>A0A1I7YM42</accession>
<name>A0A1I7YM42_9BILA</name>
<reference evidence="3" key="1">
    <citation type="submission" date="2016-11" db="UniProtKB">
        <authorList>
            <consortium name="WormBaseParasite"/>
        </authorList>
    </citation>
    <scope>IDENTIFICATION</scope>
</reference>
<dbReference type="WBParaSite" id="L893_g17492.t1">
    <property type="protein sequence ID" value="L893_g17492.t1"/>
    <property type="gene ID" value="L893_g17492"/>
</dbReference>
<feature type="region of interest" description="Disordered" evidence="1">
    <location>
        <begin position="20"/>
        <end position="52"/>
    </location>
</feature>
<evidence type="ECO:0000256" key="1">
    <source>
        <dbReference type="SAM" id="MobiDB-lite"/>
    </source>
</evidence>
<protein>
    <submittedName>
        <fullName evidence="3">Uncharacterized protein</fullName>
    </submittedName>
</protein>
<feature type="compositionally biased region" description="Polar residues" evidence="1">
    <location>
        <begin position="20"/>
        <end position="31"/>
    </location>
</feature>
<proteinExistence type="predicted"/>